<dbReference type="SUPFAM" id="SSF103473">
    <property type="entry name" value="MFS general substrate transporter"/>
    <property type="match status" value="1"/>
</dbReference>
<evidence type="ECO:0008006" key="3">
    <source>
        <dbReference type="Google" id="ProtNLM"/>
    </source>
</evidence>
<evidence type="ECO:0000313" key="1">
    <source>
        <dbReference type="EMBL" id="KAJ3114072.1"/>
    </source>
</evidence>
<dbReference type="Proteomes" id="UP001211907">
    <property type="component" value="Unassembled WGS sequence"/>
</dbReference>
<dbReference type="EMBL" id="JADGJH010001397">
    <property type="protein sequence ID" value="KAJ3114072.1"/>
    <property type="molecule type" value="Genomic_DNA"/>
</dbReference>
<protein>
    <recommendedName>
        <fullName evidence="3">Major facilitator superfamily (MFS) profile domain-containing protein</fullName>
    </recommendedName>
</protein>
<reference evidence="1" key="1">
    <citation type="submission" date="2020-05" db="EMBL/GenBank/DDBJ databases">
        <title>Phylogenomic resolution of chytrid fungi.</title>
        <authorList>
            <person name="Stajich J.E."/>
            <person name="Amses K."/>
            <person name="Simmons R."/>
            <person name="Seto K."/>
            <person name="Myers J."/>
            <person name="Bonds A."/>
            <person name="Quandt C.A."/>
            <person name="Barry K."/>
            <person name="Liu P."/>
            <person name="Grigoriev I."/>
            <person name="Longcore J.E."/>
            <person name="James T.Y."/>
        </authorList>
    </citation>
    <scope>NUCLEOTIDE SEQUENCE</scope>
    <source>
        <strain evidence="1">JEL0513</strain>
    </source>
</reference>
<dbReference type="AlphaFoldDB" id="A0AAD5SWM2"/>
<accession>A0AAD5SWM2</accession>
<name>A0AAD5SWM2_9FUNG</name>
<keyword evidence="2" id="KW-1185">Reference proteome</keyword>
<proteinExistence type="predicted"/>
<sequence>MILLMPIAYATGFEQAFYNSSMPLFIHSSDPAFDLSAKLYLRAALGVFMTATSFLIGPITDRFGSRSLVLLCFAIHVFCQPILL</sequence>
<dbReference type="InterPro" id="IPR036259">
    <property type="entry name" value="MFS_trans_sf"/>
</dbReference>
<gene>
    <name evidence="1" type="ORF">HK100_001772</name>
</gene>
<organism evidence="1 2">
    <name type="scientific">Physocladia obscura</name>
    <dbReference type="NCBI Taxonomy" id="109957"/>
    <lineage>
        <taxon>Eukaryota</taxon>
        <taxon>Fungi</taxon>
        <taxon>Fungi incertae sedis</taxon>
        <taxon>Chytridiomycota</taxon>
        <taxon>Chytridiomycota incertae sedis</taxon>
        <taxon>Chytridiomycetes</taxon>
        <taxon>Chytridiales</taxon>
        <taxon>Chytriomycetaceae</taxon>
        <taxon>Physocladia</taxon>
    </lineage>
</organism>
<evidence type="ECO:0000313" key="2">
    <source>
        <dbReference type="Proteomes" id="UP001211907"/>
    </source>
</evidence>
<comment type="caution">
    <text evidence="1">The sequence shown here is derived from an EMBL/GenBank/DDBJ whole genome shotgun (WGS) entry which is preliminary data.</text>
</comment>